<evidence type="ECO:0000313" key="4">
    <source>
        <dbReference type="Proteomes" id="UP000663872"/>
    </source>
</evidence>
<dbReference type="EMBL" id="CAJOBR010001392">
    <property type="protein sequence ID" value="CAF4604512.1"/>
    <property type="molecule type" value="Genomic_DNA"/>
</dbReference>
<dbReference type="AlphaFoldDB" id="A0A818HPE6"/>
<comment type="caution">
    <text evidence="2">The sequence shown here is derived from an EMBL/GenBank/DDBJ whole genome shotgun (WGS) entry which is preliminary data.</text>
</comment>
<dbReference type="EMBL" id="CAJNYT010002946">
    <property type="protein sequence ID" value="CAF3507431.1"/>
    <property type="molecule type" value="Genomic_DNA"/>
</dbReference>
<dbReference type="Proteomes" id="UP000663872">
    <property type="component" value="Unassembled WGS sequence"/>
</dbReference>
<sequence>MFHSIILLLVNLIIIKQISSENLGGIYVIDACECNSPTENCDLNGPFIFDQQRSTLAIRYGTVQVGVGALENNHLDLYLNHNPCKGLWNGKSRVADITCQRKGGVICSTKFRCASGACREAKSLTATSSAIKTTISVLSIINSLFILLY</sequence>
<protein>
    <submittedName>
        <fullName evidence="2">Uncharacterized protein</fullName>
    </submittedName>
</protein>
<name>A0A818HPE6_9BILA</name>
<feature type="signal peptide" evidence="1">
    <location>
        <begin position="1"/>
        <end position="20"/>
    </location>
</feature>
<evidence type="ECO:0000256" key="1">
    <source>
        <dbReference type="SAM" id="SignalP"/>
    </source>
</evidence>
<evidence type="ECO:0000313" key="3">
    <source>
        <dbReference type="EMBL" id="CAF4604512.1"/>
    </source>
</evidence>
<keyword evidence="1" id="KW-0732">Signal</keyword>
<accession>A0A818HPE6</accession>
<gene>
    <name evidence="2" type="ORF">GRG538_LOCUS17982</name>
    <name evidence="3" type="ORF">QYT958_LOCUS11785</name>
</gene>
<evidence type="ECO:0000313" key="2">
    <source>
        <dbReference type="EMBL" id="CAF3507431.1"/>
    </source>
</evidence>
<dbReference type="Proteomes" id="UP000663848">
    <property type="component" value="Unassembled WGS sequence"/>
</dbReference>
<reference evidence="2" key="1">
    <citation type="submission" date="2021-02" db="EMBL/GenBank/DDBJ databases">
        <authorList>
            <person name="Nowell W R."/>
        </authorList>
    </citation>
    <scope>NUCLEOTIDE SEQUENCE</scope>
</reference>
<organism evidence="2 4">
    <name type="scientific">Rotaria socialis</name>
    <dbReference type="NCBI Taxonomy" id="392032"/>
    <lineage>
        <taxon>Eukaryota</taxon>
        <taxon>Metazoa</taxon>
        <taxon>Spiralia</taxon>
        <taxon>Gnathifera</taxon>
        <taxon>Rotifera</taxon>
        <taxon>Eurotatoria</taxon>
        <taxon>Bdelloidea</taxon>
        <taxon>Philodinida</taxon>
        <taxon>Philodinidae</taxon>
        <taxon>Rotaria</taxon>
    </lineage>
</organism>
<proteinExistence type="predicted"/>
<feature type="chain" id="PRO_5035615823" evidence="1">
    <location>
        <begin position="21"/>
        <end position="149"/>
    </location>
</feature>